<keyword evidence="9" id="KW-0496">Mitochondrion</keyword>
<dbReference type="OrthoDB" id="10250268at2759"/>
<dbReference type="SUPFAM" id="SSF52833">
    <property type="entry name" value="Thioredoxin-like"/>
    <property type="match status" value="1"/>
</dbReference>
<evidence type="ECO:0000256" key="5">
    <source>
        <dbReference type="ARBA" id="ARBA00022448"/>
    </source>
</evidence>
<dbReference type="EMBL" id="BMAO01009830">
    <property type="protein sequence ID" value="GFR33587.1"/>
    <property type="molecule type" value="Genomic_DNA"/>
</dbReference>
<feature type="domain" description="Ribosomal protein/NADH dehydrogenase" evidence="14">
    <location>
        <begin position="21"/>
        <end position="94"/>
    </location>
</feature>
<keyword evidence="7" id="KW-0999">Mitochondrion inner membrane</keyword>
<evidence type="ECO:0000256" key="6">
    <source>
        <dbReference type="ARBA" id="ARBA00022660"/>
    </source>
</evidence>
<gene>
    <name evidence="15" type="primary">NDUFA2</name>
    <name evidence="15" type="ORF">TNCT_293061</name>
</gene>
<evidence type="ECO:0000256" key="4">
    <source>
        <dbReference type="ARBA" id="ARBA00016394"/>
    </source>
</evidence>
<dbReference type="GO" id="GO:0005743">
    <property type="term" value="C:mitochondrial inner membrane"/>
    <property type="evidence" value="ECO:0007669"/>
    <property type="project" value="UniProtKB-SubCell"/>
</dbReference>
<comment type="function">
    <text evidence="1">Accessory subunit of the mitochondrial membrane respiratory chain NADH dehydrogenase (Complex I), that is believed not to be involved in catalysis. Complex I functions in the transfer of electrons from NADH to the respiratory chain. The immediate electron acceptor for the enzyme is believed to be ubiquinone.</text>
</comment>
<dbReference type="PANTHER" id="PTHR12878:SF0">
    <property type="entry name" value="NADH DEHYDROGENASE [UBIQUINONE] 1 ALPHA SUBCOMPLEX SUBUNIT 2"/>
    <property type="match status" value="1"/>
</dbReference>
<keyword evidence="8" id="KW-0249">Electron transport</keyword>
<comment type="similarity">
    <text evidence="3">Belongs to the complex I NDUFA2 subunit family.</text>
</comment>
<evidence type="ECO:0000256" key="2">
    <source>
        <dbReference type="ARBA" id="ARBA00004443"/>
    </source>
</evidence>
<keyword evidence="5" id="KW-0813">Transport</keyword>
<sequence length="96" mass="11140">MTSKAIRLGSYLKEIRIHLCQKSNESAGIREFIRKHYVPIKKQNPAFPILIRECEGIEPRIYARYDFGKETSLSLSNNKSDEVLEIIRKLTNESSK</sequence>
<dbReference type="InterPro" id="IPR016464">
    <property type="entry name" value="NADH_Ub_cplx-1_asu_su-2"/>
</dbReference>
<organism evidence="15 16">
    <name type="scientific">Trichonephila clavata</name>
    <name type="common">Joro spider</name>
    <name type="synonym">Nephila clavata</name>
    <dbReference type="NCBI Taxonomy" id="2740835"/>
    <lineage>
        <taxon>Eukaryota</taxon>
        <taxon>Metazoa</taxon>
        <taxon>Ecdysozoa</taxon>
        <taxon>Arthropoda</taxon>
        <taxon>Chelicerata</taxon>
        <taxon>Arachnida</taxon>
        <taxon>Araneae</taxon>
        <taxon>Araneomorphae</taxon>
        <taxon>Entelegynae</taxon>
        <taxon>Araneoidea</taxon>
        <taxon>Nephilidae</taxon>
        <taxon>Trichonephila</taxon>
    </lineage>
</organism>
<dbReference type="Proteomes" id="UP000887116">
    <property type="component" value="Unassembled WGS sequence"/>
</dbReference>
<protein>
    <recommendedName>
        <fullName evidence="4">NADH dehydrogenase [ubiquinone] 1 alpha subcomplex subunit 2</fullName>
    </recommendedName>
    <alternativeName>
        <fullName evidence="11">Complex I-B8</fullName>
    </alternativeName>
    <alternativeName>
        <fullName evidence="12">NADH-ubiquinone oxidoreductase B8 subunit</fullName>
    </alternativeName>
</protein>
<feature type="disulfide bond" description="Redox-active" evidence="13">
    <location>
        <begin position="20"/>
        <end position="54"/>
    </location>
</feature>
<evidence type="ECO:0000256" key="1">
    <source>
        <dbReference type="ARBA" id="ARBA00003195"/>
    </source>
</evidence>
<evidence type="ECO:0000313" key="15">
    <source>
        <dbReference type="EMBL" id="GFR33587.1"/>
    </source>
</evidence>
<keyword evidence="16" id="KW-1185">Reference proteome</keyword>
<name>A0A8X6I179_TRICU</name>
<dbReference type="SMART" id="SM00916">
    <property type="entry name" value="L51_S25_CI-B8"/>
    <property type="match status" value="1"/>
</dbReference>
<comment type="caution">
    <text evidence="15">The sequence shown here is derived from an EMBL/GenBank/DDBJ whole genome shotgun (WGS) entry which is preliminary data.</text>
</comment>
<evidence type="ECO:0000256" key="9">
    <source>
        <dbReference type="ARBA" id="ARBA00023128"/>
    </source>
</evidence>
<evidence type="ECO:0000256" key="13">
    <source>
        <dbReference type="PIRSR" id="PIRSR005822-1"/>
    </source>
</evidence>
<evidence type="ECO:0000256" key="8">
    <source>
        <dbReference type="ARBA" id="ARBA00022982"/>
    </source>
</evidence>
<dbReference type="Pfam" id="PF05047">
    <property type="entry name" value="L51_S25_CI-B8"/>
    <property type="match status" value="1"/>
</dbReference>
<evidence type="ECO:0000256" key="10">
    <source>
        <dbReference type="ARBA" id="ARBA00023136"/>
    </source>
</evidence>
<keyword evidence="6" id="KW-0679">Respiratory chain</keyword>
<dbReference type="PIRSF" id="PIRSF005822">
    <property type="entry name" value="NDUA2"/>
    <property type="match status" value="1"/>
</dbReference>
<evidence type="ECO:0000256" key="11">
    <source>
        <dbReference type="ARBA" id="ARBA00031441"/>
    </source>
</evidence>
<dbReference type="InterPro" id="IPR036249">
    <property type="entry name" value="Thioredoxin-like_sf"/>
</dbReference>
<comment type="subcellular location">
    <subcellularLocation>
        <location evidence="2">Mitochondrion inner membrane</location>
        <topology evidence="2">Peripheral membrane protein</topology>
        <orientation evidence="2">Matrix side</orientation>
    </subcellularLocation>
</comment>
<reference evidence="15" key="1">
    <citation type="submission" date="2020-07" db="EMBL/GenBank/DDBJ databases">
        <title>Multicomponent nature underlies the extraordinary mechanical properties of spider dragline silk.</title>
        <authorList>
            <person name="Kono N."/>
            <person name="Nakamura H."/>
            <person name="Mori M."/>
            <person name="Yoshida Y."/>
            <person name="Ohtoshi R."/>
            <person name="Malay A.D."/>
            <person name="Moran D.A.P."/>
            <person name="Tomita M."/>
            <person name="Numata K."/>
            <person name="Arakawa K."/>
        </authorList>
    </citation>
    <scope>NUCLEOTIDE SEQUENCE</scope>
</reference>
<evidence type="ECO:0000256" key="12">
    <source>
        <dbReference type="ARBA" id="ARBA00032513"/>
    </source>
</evidence>
<evidence type="ECO:0000256" key="3">
    <source>
        <dbReference type="ARBA" id="ARBA00008939"/>
    </source>
</evidence>
<dbReference type="AlphaFoldDB" id="A0A8X6I179"/>
<proteinExistence type="inferred from homology"/>
<keyword evidence="10" id="KW-0472">Membrane</keyword>
<keyword evidence="13" id="KW-1015">Disulfide bond</keyword>
<dbReference type="Gene3D" id="3.40.30.10">
    <property type="entry name" value="Glutaredoxin"/>
    <property type="match status" value="1"/>
</dbReference>
<dbReference type="InterPro" id="IPR007741">
    <property type="entry name" value="Ribosomal_mL43/mS25/NADH_DH"/>
</dbReference>
<evidence type="ECO:0000313" key="16">
    <source>
        <dbReference type="Proteomes" id="UP000887116"/>
    </source>
</evidence>
<dbReference type="PANTHER" id="PTHR12878">
    <property type="entry name" value="NADH-UBIQUINONE OXIDOREDUCTASE B8 SUBUNIT"/>
    <property type="match status" value="1"/>
</dbReference>
<evidence type="ECO:0000259" key="14">
    <source>
        <dbReference type="SMART" id="SM00916"/>
    </source>
</evidence>
<accession>A0A8X6I179</accession>
<evidence type="ECO:0000256" key="7">
    <source>
        <dbReference type="ARBA" id="ARBA00022792"/>
    </source>
</evidence>